<protein>
    <submittedName>
        <fullName evidence="1">Uncharacterized protein</fullName>
    </submittedName>
</protein>
<dbReference type="Proteomes" id="UP000253495">
    <property type="component" value="Unassembled WGS sequence"/>
</dbReference>
<organism evidence="1 2">
    <name type="scientific">Halopolyspora algeriensis</name>
    <dbReference type="NCBI Taxonomy" id="1500506"/>
    <lineage>
        <taxon>Bacteria</taxon>
        <taxon>Bacillati</taxon>
        <taxon>Actinomycetota</taxon>
        <taxon>Actinomycetes</taxon>
        <taxon>Actinomycetes incertae sedis</taxon>
        <taxon>Halopolyspora</taxon>
    </lineage>
</organism>
<sequence length="60" mass="6605">MSAPMHITPDTVRADLAAMGLMSVRAFCGKKLKPGEGAARNAPLCPRCYRKAGWTYDKRH</sequence>
<evidence type="ECO:0000313" key="1">
    <source>
        <dbReference type="EMBL" id="RCW46841.1"/>
    </source>
</evidence>
<accession>A0A368VY10</accession>
<gene>
    <name evidence="1" type="ORF">DFQ14_101180</name>
</gene>
<comment type="caution">
    <text evidence="1">The sequence shown here is derived from an EMBL/GenBank/DDBJ whole genome shotgun (WGS) entry which is preliminary data.</text>
</comment>
<reference evidence="1 2" key="1">
    <citation type="submission" date="2018-07" db="EMBL/GenBank/DDBJ databases">
        <title>Genomic Encyclopedia of Type Strains, Phase III (KMG-III): the genomes of soil and plant-associated and newly described type strains.</title>
        <authorList>
            <person name="Whitman W."/>
        </authorList>
    </citation>
    <scope>NUCLEOTIDE SEQUENCE [LARGE SCALE GENOMIC DNA]</scope>
    <source>
        <strain evidence="1 2">CECT 8575</strain>
    </source>
</reference>
<keyword evidence="2" id="KW-1185">Reference proteome</keyword>
<proteinExistence type="predicted"/>
<dbReference type="EMBL" id="QPJC01000001">
    <property type="protein sequence ID" value="RCW46841.1"/>
    <property type="molecule type" value="Genomic_DNA"/>
</dbReference>
<dbReference type="AlphaFoldDB" id="A0A368VY10"/>
<dbReference type="OrthoDB" id="3707481at2"/>
<dbReference type="RefSeq" id="WP_114451101.1">
    <property type="nucleotide sequence ID" value="NZ_QPJC01000001.1"/>
</dbReference>
<evidence type="ECO:0000313" key="2">
    <source>
        <dbReference type="Proteomes" id="UP000253495"/>
    </source>
</evidence>
<name>A0A368VY10_9ACTN</name>